<accession>A0A8K0X2S4</accession>
<evidence type="ECO:0000313" key="4">
    <source>
        <dbReference type="Proteomes" id="UP000813385"/>
    </source>
</evidence>
<dbReference type="EMBL" id="JAGPXD010000003">
    <property type="protein sequence ID" value="KAH7361917.1"/>
    <property type="molecule type" value="Genomic_DNA"/>
</dbReference>
<organism evidence="3 4">
    <name type="scientific">Plectosphaerella cucumerina</name>
    <dbReference type="NCBI Taxonomy" id="40658"/>
    <lineage>
        <taxon>Eukaryota</taxon>
        <taxon>Fungi</taxon>
        <taxon>Dikarya</taxon>
        <taxon>Ascomycota</taxon>
        <taxon>Pezizomycotina</taxon>
        <taxon>Sordariomycetes</taxon>
        <taxon>Hypocreomycetidae</taxon>
        <taxon>Glomerellales</taxon>
        <taxon>Plectosphaerellaceae</taxon>
        <taxon>Plectosphaerella</taxon>
    </lineage>
</organism>
<name>A0A8K0X2S4_9PEZI</name>
<gene>
    <name evidence="3" type="ORF">B0T11DRAFT_351807</name>
</gene>
<comment type="caution">
    <text evidence="3">The sequence shown here is derived from an EMBL/GenBank/DDBJ whole genome shotgun (WGS) entry which is preliminary data.</text>
</comment>
<dbReference type="Pfam" id="PF00646">
    <property type="entry name" value="F-box"/>
    <property type="match status" value="1"/>
</dbReference>
<dbReference type="CDD" id="cd09917">
    <property type="entry name" value="F-box_SF"/>
    <property type="match status" value="1"/>
</dbReference>
<keyword evidence="4" id="KW-1185">Reference proteome</keyword>
<protein>
    <recommendedName>
        <fullName evidence="2">F-box domain-containing protein</fullName>
    </recommendedName>
</protein>
<feature type="domain" description="F-box" evidence="2">
    <location>
        <begin position="209"/>
        <end position="260"/>
    </location>
</feature>
<dbReference type="OrthoDB" id="3766406at2759"/>
<feature type="region of interest" description="Disordered" evidence="1">
    <location>
        <begin position="681"/>
        <end position="707"/>
    </location>
</feature>
<dbReference type="InterPro" id="IPR001810">
    <property type="entry name" value="F-box_dom"/>
</dbReference>
<reference evidence="3" key="1">
    <citation type="journal article" date="2021" name="Nat. Commun.">
        <title>Genetic determinants of endophytism in the Arabidopsis root mycobiome.</title>
        <authorList>
            <person name="Mesny F."/>
            <person name="Miyauchi S."/>
            <person name="Thiergart T."/>
            <person name="Pickel B."/>
            <person name="Atanasova L."/>
            <person name="Karlsson M."/>
            <person name="Huettel B."/>
            <person name="Barry K.W."/>
            <person name="Haridas S."/>
            <person name="Chen C."/>
            <person name="Bauer D."/>
            <person name="Andreopoulos W."/>
            <person name="Pangilinan J."/>
            <person name="LaButti K."/>
            <person name="Riley R."/>
            <person name="Lipzen A."/>
            <person name="Clum A."/>
            <person name="Drula E."/>
            <person name="Henrissat B."/>
            <person name="Kohler A."/>
            <person name="Grigoriev I.V."/>
            <person name="Martin F.M."/>
            <person name="Hacquard S."/>
        </authorList>
    </citation>
    <scope>NUCLEOTIDE SEQUENCE</scope>
    <source>
        <strain evidence="3">MPI-CAGE-AT-0016</strain>
    </source>
</reference>
<dbReference type="InterPro" id="IPR036047">
    <property type="entry name" value="F-box-like_dom_sf"/>
</dbReference>
<feature type="region of interest" description="Disordered" evidence="1">
    <location>
        <begin position="153"/>
        <end position="173"/>
    </location>
</feature>
<dbReference type="SUPFAM" id="SSF81383">
    <property type="entry name" value="F-box domain"/>
    <property type="match status" value="1"/>
</dbReference>
<dbReference type="Proteomes" id="UP000813385">
    <property type="component" value="Unassembled WGS sequence"/>
</dbReference>
<evidence type="ECO:0000259" key="2">
    <source>
        <dbReference type="PROSITE" id="PS50181"/>
    </source>
</evidence>
<dbReference type="AlphaFoldDB" id="A0A8K0X2S4"/>
<evidence type="ECO:0000313" key="3">
    <source>
        <dbReference type="EMBL" id="KAH7361917.1"/>
    </source>
</evidence>
<sequence>MAMGDGSTLMKSEEEVVKSYFREEMTFCGCLLVVECISDEVRRKGQTGSRTNENARVGFVSEESTGPDNHDELGITGSHEAPKRSISALEVDQATPEICHRVVSGSGSSPQRNIPPTVDNRLGLQANTNTPQERKPALLLLPILQLQVEVRKKGEKGGRNTTHDREGRGQLGRDFGHGGNVSVLWAEKLSYLGFKPPNKAPQWPACFTPDILSKLPTDILFPILEELSLPDKLCLAQTCRAFQHVMYKVPYRDDSNLRHRHRPGRSMQEFLTVEEQLEFLCQVTRNRPDSWACHVCVAAHAKIDFQDTPRHKTLQNQMNHPCQGSEPIQPQYSYSPSSASWMLLVKHHHVQLLFKYLRRWEEIDDARRQYAQDIAASFTHRLSAAHGVSEGSLVVQVKMVLTRNKETGCQEPRLLLKTTRTYEEHQFVQFGIPGFYGCPHLAHDARPGRPNFDGHSPKDDHRLPRDAYALGWLIARPHISWGYREFFSGCVMCSSDFSVRIDKHTRCIITKWQDLGHETSTVDLWRAQTEMDMGGWLSPSLPPSSLPVEETRHPVKSRVWYHHEPGSLIKAYELPGVAMPWEPDDGPSRDETGCLVDMEELPIRQWRRSHETTVLTRRDAIRWFRPEWGWPEWHQYSFITSSVLYPAHRLSLVAHRLLLRSRWSACRCAFVRCQLAKQRAGDSVKNAAGKAKLREKHDRDVPKQEEK</sequence>
<dbReference type="PROSITE" id="PS50181">
    <property type="entry name" value="FBOX"/>
    <property type="match status" value="1"/>
</dbReference>
<feature type="compositionally biased region" description="Basic and acidic residues" evidence="1">
    <location>
        <begin position="695"/>
        <end position="707"/>
    </location>
</feature>
<proteinExistence type="predicted"/>
<feature type="compositionally biased region" description="Basic and acidic residues" evidence="1">
    <location>
        <begin position="153"/>
        <end position="168"/>
    </location>
</feature>
<evidence type="ECO:0000256" key="1">
    <source>
        <dbReference type="SAM" id="MobiDB-lite"/>
    </source>
</evidence>